<evidence type="ECO:0000256" key="7">
    <source>
        <dbReference type="ARBA" id="ARBA00023186"/>
    </source>
</evidence>
<name>A0A3M2KYW6_9NOCA</name>
<proteinExistence type="inferred from homology"/>
<organism evidence="9 10">
    <name type="scientific">Nocardia stercoris</name>
    <dbReference type="NCBI Taxonomy" id="2483361"/>
    <lineage>
        <taxon>Bacteria</taxon>
        <taxon>Bacillati</taxon>
        <taxon>Actinomycetota</taxon>
        <taxon>Actinomycetes</taxon>
        <taxon>Mycobacteriales</taxon>
        <taxon>Nocardiaceae</taxon>
        <taxon>Nocardia</taxon>
    </lineage>
</organism>
<gene>
    <name evidence="9" type="ORF">EBN03_21760</name>
</gene>
<evidence type="ECO:0000313" key="10">
    <source>
        <dbReference type="Proteomes" id="UP000279275"/>
    </source>
</evidence>
<evidence type="ECO:0000256" key="8">
    <source>
        <dbReference type="ARBA" id="ARBA00023235"/>
    </source>
</evidence>
<evidence type="ECO:0000256" key="3">
    <source>
        <dbReference type="ARBA" id="ARBA00006577"/>
    </source>
</evidence>
<dbReference type="PANTHER" id="PTHR47861">
    <property type="entry name" value="FKBP-TYPE PEPTIDYL-PROLYL CIS-TRANS ISOMERASE SLYD"/>
    <property type="match status" value="1"/>
</dbReference>
<dbReference type="InterPro" id="IPR046357">
    <property type="entry name" value="PPIase_dom_sf"/>
</dbReference>
<dbReference type="RefSeq" id="WP_122189915.1">
    <property type="nucleotide sequence ID" value="NZ_RFFH01000009.1"/>
</dbReference>
<dbReference type="Gene3D" id="3.10.50.40">
    <property type="match status" value="1"/>
</dbReference>
<dbReference type="PANTHER" id="PTHR47861:SF3">
    <property type="entry name" value="FKBP-TYPE PEPTIDYL-PROLYL CIS-TRANS ISOMERASE SLYD"/>
    <property type="match status" value="1"/>
</dbReference>
<keyword evidence="6" id="KW-0697">Rotamase</keyword>
<evidence type="ECO:0000256" key="4">
    <source>
        <dbReference type="ARBA" id="ARBA00013194"/>
    </source>
</evidence>
<comment type="caution">
    <text evidence="9">The sequence shown here is derived from an EMBL/GenBank/DDBJ whole genome shotgun (WGS) entry which is preliminary data.</text>
</comment>
<sequence length="164" mass="17815">MNVGDNTVVTARYTLTDAQNAPIETDAYLTYLHGGYGGTLPKLEEALDGKAVGDRVLVQIEPEDAFGDYDENLLRLESLAALPAPVEIGTYIERPLREDDPAGETDQFLVTDIAEGAVILDGNHPLAGLALRFDLEVTDVRPATDTELAERRVTGDTAIRLHRP</sequence>
<dbReference type="OrthoDB" id="25996at2"/>
<comment type="catalytic activity">
    <reaction evidence="1">
        <text>[protein]-peptidylproline (omega=180) = [protein]-peptidylproline (omega=0)</text>
        <dbReference type="Rhea" id="RHEA:16237"/>
        <dbReference type="Rhea" id="RHEA-COMP:10747"/>
        <dbReference type="Rhea" id="RHEA-COMP:10748"/>
        <dbReference type="ChEBI" id="CHEBI:83833"/>
        <dbReference type="ChEBI" id="CHEBI:83834"/>
        <dbReference type="EC" id="5.2.1.8"/>
    </reaction>
</comment>
<comment type="similarity">
    <text evidence="3">Belongs to the FKBP-type PPIase family.</text>
</comment>
<dbReference type="EMBL" id="RFFH01000009">
    <property type="protein sequence ID" value="RMI30677.1"/>
    <property type="molecule type" value="Genomic_DNA"/>
</dbReference>
<protein>
    <recommendedName>
        <fullName evidence="4">peptidylprolyl isomerase</fullName>
        <ecNumber evidence="4">5.2.1.8</ecNumber>
    </recommendedName>
</protein>
<evidence type="ECO:0000256" key="1">
    <source>
        <dbReference type="ARBA" id="ARBA00000971"/>
    </source>
</evidence>
<dbReference type="GO" id="GO:0003755">
    <property type="term" value="F:peptidyl-prolyl cis-trans isomerase activity"/>
    <property type="evidence" value="ECO:0007669"/>
    <property type="project" value="UniProtKB-KW"/>
</dbReference>
<dbReference type="EC" id="5.2.1.8" evidence="4"/>
<comment type="subcellular location">
    <subcellularLocation>
        <location evidence="2">Cytoplasm</location>
    </subcellularLocation>
</comment>
<keyword evidence="8 9" id="KW-0413">Isomerase</keyword>
<dbReference type="GO" id="GO:0005737">
    <property type="term" value="C:cytoplasm"/>
    <property type="evidence" value="ECO:0007669"/>
    <property type="project" value="UniProtKB-SubCell"/>
</dbReference>
<evidence type="ECO:0000313" key="9">
    <source>
        <dbReference type="EMBL" id="RMI30677.1"/>
    </source>
</evidence>
<keyword evidence="7" id="KW-0143">Chaperone</keyword>
<dbReference type="SUPFAM" id="SSF54534">
    <property type="entry name" value="FKBP-like"/>
    <property type="match status" value="1"/>
</dbReference>
<evidence type="ECO:0000256" key="5">
    <source>
        <dbReference type="ARBA" id="ARBA00022490"/>
    </source>
</evidence>
<keyword evidence="10" id="KW-1185">Reference proteome</keyword>
<dbReference type="AlphaFoldDB" id="A0A3M2KYW6"/>
<evidence type="ECO:0000256" key="6">
    <source>
        <dbReference type="ARBA" id="ARBA00023110"/>
    </source>
</evidence>
<keyword evidence="5" id="KW-0963">Cytoplasm</keyword>
<dbReference type="Proteomes" id="UP000279275">
    <property type="component" value="Unassembled WGS sequence"/>
</dbReference>
<accession>A0A3M2KYW6</accession>
<reference evidence="9 10" key="1">
    <citation type="submission" date="2018-10" db="EMBL/GenBank/DDBJ databases">
        <title>Isolation from cow dung.</title>
        <authorList>
            <person name="Ling L."/>
        </authorList>
    </citation>
    <scope>NUCLEOTIDE SEQUENCE [LARGE SCALE GENOMIC DNA]</scope>
    <source>
        <strain evidence="9 10">NEAU-LL90</strain>
    </source>
</reference>
<evidence type="ECO:0000256" key="2">
    <source>
        <dbReference type="ARBA" id="ARBA00004496"/>
    </source>
</evidence>